<protein>
    <recommendedName>
        <fullName evidence="3">Exonuclease domain-containing protein</fullName>
    </recommendedName>
</protein>
<organism evidence="1 2">
    <name type="scientific">Nocardioides hankookensis</name>
    <dbReference type="NCBI Taxonomy" id="443157"/>
    <lineage>
        <taxon>Bacteria</taxon>
        <taxon>Bacillati</taxon>
        <taxon>Actinomycetota</taxon>
        <taxon>Actinomycetes</taxon>
        <taxon>Propionibacteriales</taxon>
        <taxon>Nocardioidaceae</taxon>
        <taxon>Nocardioides</taxon>
    </lineage>
</organism>
<gene>
    <name evidence="1" type="ORF">ACFPYL_21780</name>
</gene>
<evidence type="ECO:0008006" key="3">
    <source>
        <dbReference type="Google" id="ProtNLM"/>
    </source>
</evidence>
<dbReference type="Proteomes" id="UP001596135">
    <property type="component" value="Unassembled WGS sequence"/>
</dbReference>
<evidence type="ECO:0000313" key="2">
    <source>
        <dbReference type="Proteomes" id="UP001596135"/>
    </source>
</evidence>
<dbReference type="EMBL" id="JBHSRJ010000009">
    <property type="protein sequence ID" value="MFC6045728.1"/>
    <property type="molecule type" value="Genomic_DNA"/>
</dbReference>
<dbReference type="SUPFAM" id="SSF53098">
    <property type="entry name" value="Ribonuclease H-like"/>
    <property type="match status" value="1"/>
</dbReference>
<dbReference type="InterPro" id="IPR036397">
    <property type="entry name" value="RNaseH_sf"/>
</dbReference>
<proteinExistence type="predicted"/>
<reference evidence="2" key="1">
    <citation type="journal article" date="2019" name="Int. J. Syst. Evol. Microbiol.">
        <title>The Global Catalogue of Microorganisms (GCM) 10K type strain sequencing project: providing services to taxonomists for standard genome sequencing and annotation.</title>
        <authorList>
            <consortium name="The Broad Institute Genomics Platform"/>
            <consortium name="The Broad Institute Genome Sequencing Center for Infectious Disease"/>
            <person name="Wu L."/>
            <person name="Ma J."/>
        </authorList>
    </citation>
    <scope>NUCLEOTIDE SEQUENCE [LARGE SCALE GENOMIC DNA]</scope>
    <source>
        <strain evidence="2">CCUG 54522</strain>
    </source>
</reference>
<dbReference type="RefSeq" id="WP_379159454.1">
    <property type="nucleotide sequence ID" value="NZ_JBHSRJ010000009.1"/>
</dbReference>
<dbReference type="InterPro" id="IPR012337">
    <property type="entry name" value="RNaseH-like_sf"/>
</dbReference>
<keyword evidence="2" id="KW-1185">Reference proteome</keyword>
<name>A0ABW1LQF6_9ACTN</name>
<sequence>MTRRLAFLDTETTGLDRVRHQVWEVAYAIDDGPIVTLQLPHDLDHADPAALEINGYADRVGTVTLGWRQQLLADLDDVILVGSNPGFDQAMLSKALDAEPWHYRCIDAPAGVMWLLDWDEPRGLLSAAREMRGRGHTIPMPDHTAAGDVATTRAVYRAVRGEHR</sequence>
<dbReference type="Gene3D" id="3.30.420.10">
    <property type="entry name" value="Ribonuclease H-like superfamily/Ribonuclease H"/>
    <property type="match status" value="1"/>
</dbReference>
<comment type="caution">
    <text evidence="1">The sequence shown here is derived from an EMBL/GenBank/DDBJ whole genome shotgun (WGS) entry which is preliminary data.</text>
</comment>
<accession>A0ABW1LQF6</accession>
<evidence type="ECO:0000313" key="1">
    <source>
        <dbReference type="EMBL" id="MFC6045728.1"/>
    </source>
</evidence>